<protein>
    <recommendedName>
        <fullName evidence="4 14">Very-long-chain (3R)-3-hydroxyacyl-CoA dehydratase</fullName>
        <ecNumber evidence="4 14">4.2.1.134</ecNumber>
    </recommendedName>
</protein>
<accession>A0A813U6G0</accession>
<comment type="pathway">
    <text evidence="2 14">Lipid metabolism; fatty acid biosynthesis.</text>
</comment>
<comment type="caution">
    <text evidence="15">The sequence shown here is derived from an EMBL/GenBank/DDBJ whole genome shotgun (WGS) entry which is preliminary data.</text>
</comment>
<evidence type="ECO:0000256" key="2">
    <source>
        <dbReference type="ARBA" id="ARBA00005194"/>
    </source>
</evidence>
<evidence type="ECO:0000313" key="16">
    <source>
        <dbReference type="EMBL" id="CAF3610875.1"/>
    </source>
</evidence>
<comment type="function">
    <text evidence="14">Catalyzes the third of the four reactions of the long-chain fatty acids elongation cycle. This endoplasmic reticulum-bound enzymatic process, allows the addition of two carbons to the chain of long- and very long-chain fatty acids/VLCFAs per cycle. This enzyme catalyzes the dehydration of the 3-hydroxyacyl-CoA intermediate into trans-2,3-enoyl-CoA, within each cycle of fatty acid elongation. Thereby, it participates to the production of VLCFAs of different chain lengths that are involved in multiple biological processes as precursors of membrane lipids and lipid mediators.</text>
</comment>
<dbReference type="GO" id="GO:0042761">
    <property type="term" value="P:very long-chain fatty acid biosynthetic process"/>
    <property type="evidence" value="ECO:0007669"/>
    <property type="project" value="TreeGrafter"/>
</dbReference>
<feature type="transmembrane region" description="Helical" evidence="14">
    <location>
        <begin position="161"/>
        <end position="182"/>
    </location>
</feature>
<keyword evidence="9 14" id="KW-0443">Lipid metabolism</keyword>
<feature type="transmembrane region" description="Helical" evidence="14">
    <location>
        <begin position="100"/>
        <end position="122"/>
    </location>
</feature>
<evidence type="ECO:0000313" key="15">
    <source>
        <dbReference type="EMBL" id="CAF0824236.1"/>
    </source>
</evidence>
<proteinExistence type="inferred from homology"/>
<dbReference type="EMBL" id="CAJNOQ010000646">
    <property type="protein sequence ID" value="CAF0824236.1"/>
    <property type="molecule type" value="Genomic_DNA"/>
</dbReference>
<keyword evidence="14" id="KW-0256">Endoplasmic reticulum</keyword>
<dbReference type="GO" id="GO:0030497">
    <property type="term" value="P:fatty acid elongation"/>
    <property type="evidence" value="ECO:0007669"/>
    <property type="project" value="TreeGrafter"/>
</dbReference>
<evidence type="ECO:0000256" key="10">
    <source>
        <dbReference type="ARBA" id="ARBA00023136"/>
    </source>
</evidence>
<evidence type="ECO:0000256" key="11">
    <source>
        <dbReference type="ARBA" id="ARBA00023160"/>
    </source>
</evidence>
<evidence type="ECO:0000256" key="12">
    <source>
        <dbReference type="ARBA" id="ARBA00023239"/>
    </source>
</evidence>
<keyword evidence="6 14" id="KW-0812">Transmembrane</keyword>
<feature type="transmembrane region" description="Helical" evidence="14">
    <location>
        <begin position="128"/>
        <end position="149"/>
    </location>
</feature>
<dbReference type="OrthoDB" id="46988at2759"/>
<dbReference type="InterPro" id="IPR007482">
    <property type="entry name" value="Tyr_Pase-like_PTPLA"/>
</dbReference>
<evidence type="ECO:0000256" key="5">
    <source>
        <dbReference type="ARBA" id="ARBA00022516"/>
    </source>
</evidence>
<keyword evidence="7 14" id="KW-0276">Fatty acid metabolism</keyword>
<evidence type="ECO:0000256" key="6">
    <source>
        <dbReference type="ARBA" id="ARBA00022692"/>
    </source>
</evidence>
<dbReference type="EC" id="4.2.1.134" evidence="4 14"/>
<dbReference type="PANTHER" id="PTHR11035">
    <property type="entry name" value="VERY-LONG-CHAIN (3R)-3-HYDROXYACYL-COA DEHYDRATASE"/>
    <property type="match status" value="1"/>
</dbReference>
<organism evidence="15 17">
    <name type="scientific">Didymodactylos carnosus</name>
    <dbReference type="NCBI Taxonomy" id="1234261"/>
    <lineage>
        <taxon>Eukaryota</taxon>
        <taxon>Metazoa</taxon>
        <taxon>Spiralia</taxon>
        <taxon>Gnathifera</taxon>
        <taxon>Rotifera</taxon>
        <taxon>Eurotatoria</taxon>
        <taxon>Bdelloidea</taxon>
        <taxon>Philodinida</taxon>
        <taxon>Philodinidae</taxon>
        <taxon>Didymodactylos</taxon>
    </lineage>
</organism>
<dbReference type="Pfam" id="PF04387">
    <property type="entry name" value="PTPLA"/>
    <property type="match status" value="1"/>
</dbReference>
<dbReference type="AlphaFoldDB" id="A0A813U6G0"/>
<comment type="similarity">
    <text evidence="3 14">Belongs to the very long-chain fatty acids dehydratase HACD family.</text>
</comment>
<dbReference type="GO" id="GO:0102158">
    <property type="term" value="F:very-long-chain (3R)-3-hydroxyacyl-CoA dehydratase activity"/>
    <property type="evidence" value="ECO:0007669"/>
    <property type="project" value="UniProtKB-EC"/>
</dbReference>
<evidence type="ECO:0000313" key="17">
    <source>
        <dbReference type="Proteomes" id="UP000663829"/>
    </source>
</evidence>
<reference evidence="15" key="1">
    <citation type="submission" date="2021-02" db="EMBL/GenBank/DDBJ databases">
        <authorList>
            <person name="Nowell W R."/>
        </authorList>
    </citation>
    <scope>NUCLEOTIDE SEQUENCE</scope>
</reference>
<dbReference type="UniPathway" id="UPA00094"/>
<dbReference type="EMBL" id="CAJOBC010000646">
    <property type="protein sequence ID" value="CAF3610875.1"/>
    <property type="molecule type" value="Genomic_DNA"/>
</dbReference>
<name>A0A813U6G0_9BILA</name>
<keyword evidence="5 14" id="KW-0444">Lipid biosynthesis</keyword>
<feature type="transmembrane region" description="Helical" evidence="14">
    <location>
        <begin position="27"/>
        <end position="47"/>
    </location>
</feature>
<evidence type="ECO:0000256" key="8">
    <source>
        <dbReference type="ARBA" id="ARBA00022989"/>
    </source>
</evidence>
<evidence type="ECO:0000256" key="13">
    <source>
        <dbReference type="ARBA" id="ARBA00036671"/>
    </source>
</evidence>
<dbReference type="GO" id="GO:0030148">
    <property type="term" value="P:sphingolipid biosynthetic process"/>
    <property type="evidence" value="ECO:0007669"/>
    <property type="project" value="TreeGrafter"/>
</dbReference>
<keyword evidence="10 14" id="KW-0472">Membrane</keyword>
<evidence type="ECO:0000256" key="14">
    <source>
        <dbReference type="RuleBase" id="RU363109"/>
    </source>
</evidence>
<dbReference type="PANTHER" id="PTHR11035:SF3">
    <property type="entry name" value="VERY-LONG-CHAIN (3R)-3-HYDROXYACYL-COA DEHYDRATASE"/>
    <property type="match status" value="1"/>
</dbReference>
<dbReference type="Proteomes" id="UP000663829">
    <property type="component" value="Unassembled WGS sequence"/>
</dbReference>
<comment type="catalytic activity">
    <reaction evidence="13 14">
        <text>a very-long-chain (3R)-3-hydroxyacyl-CoA = a very-long-chain (2E)-enoyl-CoA + H2O</text>
        <dbReference type="Rhea" id="RHEA:45812"/>
        <dbReference type="ChEBI" id="CHEBI:15377"/>
        <dbReference type="ChEBI" id="CHEBI:83728"/>
        <dbReference type="ChEBI" id="CHEBI:85440"/>
        <dbReference type="EC" id="4.2.1.134"/>
    </reaction>
</comment>
<evidence type="ECO:0000256" key="1">
    <source>
        <dbReference type="ARBA" id="ARBA00004141"/>
    </source>
</evidence>
<evidence type="ECO:0000256" key="9">
    <source>
        <dbReference type="ARBA" id="ARBA00023098"/>
    </source>
</evidence>
<keyword evidence="11 14" id="KW-0275">Fatty acid biosynthesis</keyword>
<keyword evidence="17" id="KW-1185">Reference proteome</keyword>
<sequence length="387" mass="44473">MDRKTTSFQKQNLTSTSPKVVPPSPFLTGYLLIYNGVLTIGWSLIFYETLKSLLSYRSFKDLSECYGLWKSIEIPLKIYQTAAFLEVIHAALGFVRSNPIIVFIQIISRVFLVWGVANYIPYAQLTPGLLLAVTCWSITEIIRYSYYALNLYNLAPSWLTYCRYTFFIVLYPLGVAGELWTLSKGMSSIYSQPRRSHYSILLPNKYNFGLDYFYLLCIVVSAYVWALGKVPSNLNFLALHGQLFVLQVSLEWHTSVRAELTLTRLNNVIDSNNFNEQHTYLRNYRYSDVERGALELANAVENACSQETNFKFLYDIKQTKPSLCTMAYVSKPKWYIPGDVNIPKKGEKNENKRSDPAIEGMVEKWRLDSVINYFHGSGLIKIFLPPI</sequence>
<evidence type="ECO:0000256" key="7">
    <source>
        <dbReference type="ARBA" id="ARBA00022832"/>
    </source>
</evidence>
<dbReference type="GO" id="GO:0005789">
    <property type="term" value="C:endoplasmic reticulum membrane"/>
    <property type="evidence" value="ECO:0007669"/>
    <property type="project" value="UniProtKB-SubCell"/>
</dbReference>
<keyword evidence="8 14" id="KW-1133">Transmembrane helix</keyword>
<evidence type="ECO:0000256" key="4">
    <source>
        <dbReference type="ARBA" id="ARBA00013122"/>
    </source>
</evidence>
<comment type="subcellular location">
    <subcellularLocation>
        <location evidence="14">Endoplasmic reticulum membrane</location>
        <topology evidence="14">Multi-pass membrane protein</topology>
    </subcellularLocation>
    <subcellularLocation>
        <location evidence="1">Membrane</location>
        <topology evidence="1">Multi-pass membrane protein</topology>
    </subcellularLocation>
</comment>
<keyword evidence="12 14" id="KW-0456">Lyase</keyword>
<gene>
    <name evidence="15" type="ORF">GPM918_LOCUS4709</name>
    <name evidence="16" type="ORF">SRO942_LOCUS4710</name>
</gene>
<feature type="transmembrane region" description="Helical" evidence="14">
    <location>
        <begin position="212"/>
        <end position="228"/>
    </location>
</feature>
<dbReference type="Proteomes" id="UP000681722">
    <property type="component" value="Unassembled WGS sequence"/>
</dbReference>
<evidence type="ECO:0000256" key="3">
    <source>
        <dbReference type="ARBA" id="ARBA00007811"/>
    </source>
</evidence>